<keyword evidence="5" id="KW-1185">Reference proteome</keyword>
<reference evidence="5" key="3">
    <citation type="journal article" date="2014" name="Nature">
        <title>Elephant shark genome provides unique insights into gnathostome evolution.</title>
        <authorList>
            <consortium name="International Elephant Shark Genome Sequencing Consortium"/>
            <person name="Venkatesh B."/>
            <person name="Lee A.P."/>
            <person name="Ravi V."/>
            <person name="Maurya A.K."/>
            <person name="Lian M.M."/>
            <person name="Swann J.B."/>
            <person name="Ohta Y."/>
            <person name="Flajnik M.F."/>
            <person name="Sutoh Y."/>
            <person name="Kasahara M."/>
            <person name="Hoon S."/>
            <person name="Gangu V."/>
            <person name="Roy S.W."/>
            <person name="Irimia M."/>
            <person name="Korzh V."/>
            <person name="Kondrychyn I."/>
            <person name="Lim Z.W."/>
            <person name="Tay B.H."/>
            <person name="Tohari S."/>
            <person name="Kong K.W."/>
            <person name="Ho S."/>
            <person name="Lorente-Galdos B."/>
            <person name="Quilez J."/>
            <person name="Marques-Bonet T."/>
            <person name="Raney B.J."/>
            <person name="Ingham P.W."/>
            <person name="Tay A."/>
            <person name="Hillier L.W."/>
            <person name="Minx P."/>
            <person name="Boehm T."/>
            <person name="Wilson R.K."/>
            <person name="Brenner S."/>
            <person name="Warren W.C."/>
        </authorList>
    </citation>
    <scope>NUCLEOTIDE SEQUENCE [LARGE SCALE GENOMIC DNA]</scope>
</reference>
<sequence length="154" mass="18008">MKGKWRQLNHGGRFFVQQKGQDAKLEIKDVVKSDSGEYRCVASNNFGELECSASMEVAEKKEVFIEGDLRAKLKKTPSKQKEEEPDKEIDIVELLRNVDPKEYEKYARMHGITDFRGLLQAMEQLKMSKEDESHRVVSYPPIVSQYFRIPERYF</sequence>
<dbReference type="PROSITE" id="PS50835">
    <property type="entry name" value="IG_LIKE"/>
    <property type="match status" value="1"/>
</dbReference>
<dbReference type="InterPro" id="IPR013098">
    <property type="entry name" value="Ig_I-set"/>
</dbReference>
<accession>A0A4W3ISX8</accession>
<keyword evidence="1" id="KW-0677">Repeat</keyword>
<dbReference type="InterPro" id="IPR040849">
    <property type="entry name" value="MyBP-C_THB"/>
</dbReference>
<dbReference type="AlphaFoldDB" id="A0A4W3ISX8"/>
<evidence type="ECO:0000259" key="3">
    <source>
        <dbReference type="PROSITE" id="PS50835"/>
    </source>
</evidence>
<reference evidence="4" key="4">
    <citation type="submission" date="2025-08" db="UniProtKB">
        <authorList>
            <consortium name="Ensembl"/>
        </authorList>
    </citation>
    <scope>IDENTIFICATION</scope>
</reference>
<reference evidence="4" key="5">
    <citation type="submission" date="2025-09" db="UniProtKB">
        <authorList>
            <consortium name="Ensembl"/>
        </authorList>
    </citation>
    <scope>IDENTIFICATION</scope>
</reference>
<dbReference type="InterPro" id="IPR007110">
    <property type="entry name" value="Ig-like_dom"/>
</dbReference>
<evidence type="ECO:0000256" key="2">
    <source>
        <dbReference type="ARBA" id="ARBA00023319"/>
    </source>
</evidence>
<protein>
    <recommendedName>
        <fullName evidence="3">Ig-like domain-containing protein</fullName>
    </recommendedName>
</protein>
<dbReference type="Pfam" id="PF07679">
    <property type="entry name" value="I-set"/>
    <property type="match status" value="1"/>
</dbReference>
<proteinExistence type="predicted"/>
<reference evidence="5" key="2">
    <citation type="journal article" date="2007" name="PLoS Biol.">
        <title>Survey sequencing and comparative analysis of the elephant shark (Callorhinchus milii) genome.</title>
        <authorList>
            <person name="Venkatesh B."/>
            <person name="Kirkness E.F."/>
            <person name="Loh Y.H."/>
            <person name="Halpern A.L."/>
            <person name="Lee A.P."/>
            <person name="Johnson J."/>
            <person name="Dandona N."/>
            <person name="Viswanathan L.D."/>
            <person name="Tay A."/>
            <person name="Venter J.C."/>
            <person name="Strausberg R.L."/>
            <person name="Brenner S."/>
        </authorList>
    </citation>
    <scope>NUCLEOTIDE SEQUENCE [LARGE SCALE GENOMIC DNA]</scope>
</reference>
<dbReference type="Ensembl" id="ENSCMIT00000032985.1">
    <property type="protein sequence ID" value="ENSCMIP00000032492.1"/>
    <property type="gene ID" value="ENSCMIG00000013883.1"/>
</dbReference>
<evidence type="ECO:0000256" key="1">
    <source>
        <dbReference type="ARBA" id="ARBA00022737"/>
    </source>
</evidence>
<dbReference type="InterPro" id="IPR036179">
    <property type="entry name" value="Ig-like_dom_sf"/>
</dbReference>
<feature type="domain" description="Ig-like" evidence="3">
    <location>
        <begin position="1"/>
        <end position="58"/>
    </location>
</feature>
<reference evidence="5" key="1">
    <citation type="journal article" date="2006" name="Science">
        <title>Ancient noncoding elements conserved in the human genome.</title>
        <authorList>
            <person name="Venkatesh B."/>
            <person name="Kirkness E.F."/>
            <person name="Loh Y.H."/>
            <person name="Halpern A.L."/>
            <person name="Lee A.P."/>
            <person name="Johnson J."/>
            <person name="Dandona N."/>
            <person name="Viswanathan L.D."/>
            <person name="Tay A."/>
            <person name="Venter J.C."/>
            <person name="Strausberg R.L."/>
            <person name="Brenner S."/>
        </authorList>
    </citation>
    <scope>NUCLEOTIDE SEQUENCE [LARGE SCALE GENOMIC DNA]</scope>
</reference>
<dbReference type="Proteomes" id="UP000314986">
    <property type="component" value="Unassembled WGS sequence"/>
</dbReference>
<dbReference type="SUPFAM" id="SSF48726">
    <property type="entry name" value="Immunoglobulin"/>
    <property type="match status" value="1"/>
</dbReference>
<evidence type="ECO:0000313" key="4">
    <source>
        <dbReference type="Ensembl" id="ENSCMIP00000032492.1"/>
    </source>
</evidence>
<dbReference type="Pfam" id="PF18362">
    <property type="entry name" value="THB"/>
    <property type="match status" value="1"/>
</dbReference>
<name>A0A4W3ISX8_CALMI</name>
<evidence type="ECO:0000313" key="5">
    <source>
        <dbReference type="Proteomes" id="UP000314986"/>
    </source>
</evidence>
<keyword evidence="2" id="KW-0393">Immunoglobulin domain</keyword>
<organism evidence="4 5">
    <name type="scientific">Callorhinchus milii</name>
    <name type="common">Ghost shark</name>
    <dbReference type="NCBI Taxonomy" id="7868"/>
    <lineage>
        <taxon>Eukaryota</taxon>
        <taxon>Metazoa</taxon>
        <taxon>Chordata</taxon>
        <taxon>Craniata</taxon>
        <taxon>Vertebrata</taxon>
        <taxon>Chondrichthyes</taxon>
        <taxon>Holocephali</taxon>
        <taxon>Chimaeriformes</taxon>
        <taxon>Callorhinchidae</taxon>
        <taxon>Callorhinchus</taxon>
    </lineage>
</organism>
<dbReference type="InterPro" id="IPR013783">
    <property type="entry name" value="Ig-like_fold"/>
</dbReference>
<dbReference type="Gene3D" id="2.60.40.10">
    <property type="entry name" value="Immunoglobulins"/>
    <property type="match status" value="1"/>
</dbReference>
<dbReference type="GeneTree" id="ENSGT01110000267173"/>